<dbReference type="STRING" id="40149.A0A0E0DRJ9"/>
<dbReference type="PANTHER" id="PTHR34194">
    <property type="entry name" value="F14J8.16 PROTEIN"/>
    <property type="match status" value="1"/>
</dbReference>
<proteinExistence type="predicted"/>
<name>A0A0E0DRJ9_9ORYZ</name>
<dbReference type="eggNOG" id="ENOG502S39P">
    <property type="taxonomic scope" value="Eukaryota"/>
</dbReference>
<sequence length="540" mass="58994">MSDPKRDISLWIDRPASAPSTATTLPPSAITSPPSAAAGRRRKLAAPEHRPNRRALPPPRLTRRPTAPTAERHHPRRPSSTAPPPPPRGAADGLQRGLGRRAFSPWRRRRSAAALGGGVVALRGGVVAVDGADAGGPRGRNVHKPGSCQMKAQNMVSRSSCSKNKVFGSLPVDSIPEIDPSYRLFLEHLREDGNGYVLDAPRGDHGSPVYLRYAQDHASNGYANAKSGTNVTKSSLHRSHCNQNGEGPGVTSDKVGSANAWHCFSPGTSFAMEMSEIDESYATFLRLLKIKDGLMVIEPEPGVTIVYGQAEETPVGYEELRIATCTNGRDSLMTAFENMGEENAMNTDGDGLGKINNSASEREMDGLALEDMDGQDLVCIDEHGLPPYTELSDLNVCGDEQGEPLALRCGIPSTFDEKLNDALSKPYDLNEYKELLRKATDRKLVSRQRHLRNASKPYATRAVGLSFLDHYPDLAIQIDSADSDERKLCLLRKFFFWLENLCHEGAYMPWIDKPLACNPIDADDYETDDPTAIEIIQDGD</sequence>
<protein>
    <submittedName>
        <fullName evidence="2">Uncharacterized protein</fullName>
    </submittedName>
</protein>
<reference evidence="2" key="2">
    <citation type="submission" date="2018-05" db="EMBL/GenBank/DDBJ databases">
        <title>OmerRS3 (Oryza meridionalis Reference Sequence Version 3).</title>
        <authorList>
            <person name="Zhang J."/>
            <person name="Kudrna D."/>
            <person name="Lee S."/>
            <person name="Talag J."/>
            <person name="Welchert J."/>
            <person name="Wing R.A."/>
        </authorList>
    </citation>
    <scope>NUCLEOTIDE SEQUENCE [LARGE SCALE GENOMIC DNA]</scope>
    <source>
        <strain evidence="2">cv. OR44</strain>
    </source>
</reference>
<feature type="region of interest" description="Disordered" evidence="1">
    <location>
        <begin position="226"/>
        <end position="252"/>
    </location>
</feature>
<accession>A0A0E0DRJ9</accession>
<dbReference type="PANTHER" id="PTHR34194:SF25">
    <property type="entry name" value="OS05G0423200 PROTEIN"/>
    <property type="match status" value="1"/>
</dbReference>
<evidence type="ECO:0000313" key="3">
    <source>
        <dbReference type="Proteomes" id="UP000008021"/>
    </source>
</evidence>
<evidence type="ECO:0000256" key="1">
    <source>
        <dbReference type="SAM" id="MobiDB-lite"/>
    </source>
</evidence>
<feature type="compositionally biased region" description="Low complexity" evidence="1">
    <location>
        <begin position="15"/>
        <end position="38"/>
    </location>
</feature>
<dbReference type="Proteomes" id="UP000008021">
    <property type="component" value="Chromosome 5"/>
</dbReference>
<reference evidence="2" key="1">
    <citation type="submission" date="2015-04" db="UniProtKB">
        <authorList>
            <consortium name="EnsemblPlants"/>
        </authorList>
    </citation>
    <scope>IDENTIFICATION</scope>
</reference>
<feature type="region of interest" description="Disordered" evidence="1">
    <location>
        <begin position="1"/>
        <end position="96"/>
    </location>
</feature>
<dbReference type="EnsemblPlants" id="OMERI05G14760.1">
    <property type="protein sequence ID" value="OMERI05G14760.1"/>
    <property type="gene ID" value="OMERI05G14760"/>
</dbReference>
<organism evidence="2">
    <name type="scientific">Oryza meridionalis</name>
    <dbReference type="NCBI Taxonomy" id="40149"/>
    <lineage>
        <taxon>Eukaryota</taxon>
        <taxon>Viridiplantae</taxon>
        <taxon>Streptophyta</taxon>
        <taxon>Embryophyta</taxon>
        <taxon>Tracheophyta</taxon>
        <taxon>Spermatophyta</taxon>
        <taxon>Magnoliopsida</taxon>
        <taxon>Liliopsida</taxon>
        <taxon>Poales</taxon>
        <taxon>Poaceae</taxon>
        <taxon>BOP clade</taxon>
        <taxon>Oryzoideae</taxon>
        <taxon>Oryzeae</taxon>
        <taxon>Oryzinae</taxon>
        <taxon>Oryza</taxon>
    </lineage>
</organism>
<dbReference type="Gramene" id="OMERI05G14760.1">
    <property type="protein sequence ID" value="OMERI05G14760.1"/>
    <property type="gene ID" value="OMERI05G14760"/>
</dbReference>
<evidence type="ECO:0000313" key="2">
    <source>
        <dbReference type="EnsemblPlants" id="OMERI05G14760.1"/>
    </source>
</evidence>
<dbReference type="AlphaFoldDB" id="A0A0E0DRJ9"/>
<keyword evidence="3" id="KW-1185">Reference proteome</keyword>